<dbReference type="EMBL" id="CP062176">
    <property type="protein sequence ID" value="WXK39637.1"/>
    <property type="molecule type" value="Genomic_DNA"/>
</dbReference>
<dbReference type="RefSeq" id="WP_323073194.1">
    <property type="nucleotide sequence ID" value="NZ_CP062174.1"/>
</dbReference>
<keyword evidence="2" id="KW-1185">Reference proteome</keyword>
<evidence type="ECO:0000313" key="2">
    <source>
        <dbReference type="Proteomes" id="UP001493153"/>
    </source>
</evidence>
<reference evidence="1 2" key="1">
    <citation type="submission" date="2020-09" db="EMBL/GenBank/DDBJ databases">
        <title>Genome sequences of Mycetohabitans spp.</title>
        <authorList>
            <person name="Carter M.E."/>
            <person name="Carpenter S.C.D."/>
            <person name="Bogdanove A.J."/>
        </authorList>
    </citation>
    <scope>NUCLEOTIDE SEQUENCE [LARGE SCALE GENOMIC DNA]</scope>
    <source>
        <strain evidence="1 2">B12</strain>
    </source>
</reference>
<dbReference type="Pfam" id="PF06891">
    <property type="entry name" value="P2_Phage_GpR"/>
    <property type="match status" value="1"/>
</dbReference>
<name>A0ABZ2PXP9_9BURK</name>
<protein>
    <submittedName>
        <fullName evidence="1">Phage tail protein</fullName>
    </submittedName>
</protein>
<dbReference type="InterPro" id="IPR009678">
    <property type="entry name" value="Phage_tail_completion_R"/>
</dbReference>
<proteinExistence type="predicted"/>
<gene>
    <name evidence="1" type="ORF">IHE29_10335</name>
</gene>
<dbReference type="Proteomes" id="UP001493153">
    <property type="component" value="Chromosome"/>
</dbReference>
<evidence type="ECO:0000313" key="1">
    <source>
        <dbReference type="EMBL" id="WXK39637.1"/>
    </source>
</evidence>
<organism evidence="1 2">
    <name type="scientific">Mycetohabitans rhizoxinica</name>
    <dbReference type="NCBI Taxonomy" id="412963"/>
    <lineage>
        <taxon>Bacteria</taxon>
        <taxon>Pseudomonadati</taxon>
        <taxon>Pseudomonadota</taxon>
        <taxon>Betaproteobacteria</taxon>
        <taxon>Burkholderiales</taxon>
        <taxon>Burkholderiaceae</taxon>
        <taxon>Mycetohabitans</taxon>
    </lineage>
</organism>
<accession>A0ABZ2PXP9</accession>
<sequence length="149" mass="16242">MNKPASLRAALVAALPPLQSAPDALSVFIDHGTLVATGTRSLSFEYRYVLNVLLLDYAGDADAVMVAIIEWVRANQPDLVTHAEAREDGITFEVDLLNHETADLSIKLKLTESVVVRTDAAGRRVIEHVADTQMNAGEAITWSDQSWTI</sequence>